<protein>
    <submittedName>
        <fullName evidence="7">Uncharacterized protein</fullName>
    </submittedName>
</protein>
<evidence type="ECO:0000256" key="5">
    <source>
        <dbReference type="ARBA" id="ARBA00022729"/>
    </source>
</evidence>
<name>A0ABS8TQK9_DATST</name>
<keyword evidence="6" id="KW-1015">Disulfide bond</keyword>
<organism evidence="7 8">
    <name type="scientific">Datura stramonium</name>
    <name type="common">Jimsonweed</name>
    <name type="synonym">Common thornapple</name>
    <dbReference type="NCBI Taxonomy" id="4076"/>
    <lineage>
        <taxon>Eukaryota</taxon>
        <taxon>Viridiplantae</taxon>
        <taxon>Streptophyta</taxon>
        <taxon>Embryophyta</taxon>
        <taxon>Tracheophyta</taxon>
        <taxon>Spermatophyta</taxon>
        <taxon>Magnoliopsida</taxon>
        <taxon>eudicotyledons</taxon>
        <taxon>Gunneridae</taxon>
        <taxon>Pentapetalae</taxon>
        <taxon>asterids</taxon>
        <taxon>lamiids</taxon>
        <taxon>Solanales</taxon>
        <taxon>Solanaceae</taxon>
        <taxon>Solanoideae</taxon>
        <taxon>Datureae</taxon>
        <taxon>Datura</taxon>
    </lineage>
</organism>
<evidence type="ECO:0000313" key="7">
    <source>
        <dbReference type="EMBL" id="MCD7473248.1"/>
    </source>
</evidence>
<keyword evidence="5" id="KW-0732">Signal</keyword>
<feature type="non-terminal residue" evidence="7">
    <location>
        <position position="1"/>
    </location>
</feature>
<evidence type="ECO:0000313" key="8">
    <source>
        <dbReference type="Proteomes" id="UP000823775"/>
    </source>
</evidence>
<proteinExistence type="inferred from homology"/>
<evidence type="ECO:0000256" key="4">
    <source>
        <dbReference type="ARBA" id="ARBA00022702"/>
    </source>
</evidence>
<accession>A0ABS8TQK9</accession>
<comment type="caution">
    <text evidence="7">The sequence shown here is derived from an EMBL/GenBank/DDBJ whole genome shotgun (WGS) entry which is preliminary data.</text>
</comment>
<evidence type="ECO:0000256" key="1">
    <source>
        <dbReference type="ARBA" id="ARBA00004613"/>
    </source>
</evidence>
<keyword evidence="3" id="KW-0964">Secreted</keyword>
<keyword evidence="8" id="KW-1185">Reference proteome</keyword>
<gene>
    <name evidence="7" type="ORF">HAX54_014973</name>
</gene>
<dbReference type="Pfam" id="PF05498">
    <property type="entry name" value="RALF"/>
    <property type="match status" value="1"/>
</dbReference>
<evidence type="ECO:0000256" key="6">
    <source>
        <dbReference type="ARBA" id="ARBA00023157"/>
    </source>
</evidence>
<dbReference type="Proteomes" id="UP000823775">
    <property type="component" value="Unassembled WGS sequence"/>
</dbReference>
<evidence type="ECO:0000256" key="2">
    <source>
        <dbReference type="ARBA" id="ARBA00009178"/>
    </source>
</evidence>
<comment type="subcellular location">
    <subcellularLocation>
        <location evidence="1">Secreted</location>
    </subcellularLocation>
</comment>
<reference evidence="7 8" key="1">
    <citation type="journal article" date="2021" name="BMC Genomics">
        <title>Datura genome reveals duplications of psychoactive alkaloid biosynthetic genes and high mutation rate following tissue culture.</title>
        <authorList>
            <person name="Rajewski A."/>
            <person name="Carter-House D."/>
            <person name="Stajich J."/>
            <person name="Litt A."/>
        </authorList>
    </citation>
    <scope>NUCLEOTIDE SEQUENCE [LARGE SCALE GENOMIC DNA]</scope>
    <source>
        <strain evidence="7">AR-01</strain>
    </source>
</reference>
<dbReference type="EMBL" id="JACEIK010001946">
    <property type="protein sequence ID" value="MCD7473248.1"/>
    <property type="molecule type" value="Genomic_DNA"/>
</dbReference>
<dbReference type="InterPro" id="IPR008801">
    <property type="entry name" value="RALF"/>
</dbReference>
<evidence type="ECO:0000256" key="3">
    <source>
        <dbReference type="ARBA" id="ARBA00022525"/>
    </source>
</evidence>
<sequence length="57" mass="6157">VCEGNKEISYGAVGANYVPCDRKSGNNVKCRPTVPETPYNRGCSPLTRCRGNEPSNP</sequence>
<comment type="similarity">
    <text evidence="2">Belongs to the plant rapid alkalinization factor (RALF) family.</text>
</comment>
<keyword evidence="4" id="KW-0372">Hormone</keyword>